<dbReference type="RefSeq" id="WP_255928298.1">
    <property type="nucleotide sequence ID" value="NZ_JANFNH010000014.1"/>
</dbReference>
<protein>
    <recommendedName>
        <fullName evidence="3">FG-GAP repeat-containing protein</fullName>
    </recommendedName>
</protein>
<evidence type="ECO:0000313" key="2">
    <source>
        <dbReference type="Proteomes" id="UP001206206"/>
    </source>
</evidence>
<comment type="caution">
    <text evidence="1">The sequence shown here is derived from an EMBL/GenBank/DDBJ whole genome shotgun (WGS) entry which is preliminary data.</text>
</comment>
<name>A0ABT1PD75_9ACTN</name>
<keyword evidence="2" id="KW-1185">Reference proteome</keyword>
<gene>
    <name evidence="1" type="ORF">NON19_15135</name>
</gene>
<evidence type="ECO:0000313" key="1">
    <source>
        <dbReference type="EMBL" id="MCQ4043322.1"/>
    </source>
</evidence>
<proteinExistence type="predicted"/>
<organism evidence="1 2">
    <name type="scientific">Streptantibioticus rubrisoli</name>
    <dbReference type="NCBI Taxonomy" id="1387313"/>
    <lineage>
        <taxon>Bacteria</taxon>
        <taxon>Bacillati</taxon>
        <taxon>Actinomycetota</taxon>
        <taxon>Actinomycetes</taxon>
        <taxon>Kitasatosporales</taxon>
        <taxon>Streptomycetaceae</taxon>
        <taxon>Streptantibioticus</taxon>
    </lineage>
</organism>
<accession>A0ABT1PD75</accession>
<dbReference type="EMBL" id="JANFNH010000014">
    <property type="protein sequence ID" value="MCQ4043322.1"/>
    <property type="molecule type" value="Genomic_DNA"/>
</dbReference>
<dbReference type="Proteomes" id="UP001206206">
    <property type="component" value="Unassembled WGS sequence"/>
</dbReference>
<evidence type="ECO:0008006" key="3">
    <source>
        <dbReference type="Google" id="ProtNLM"/>
    </source>
</evidence>
<reference evidence="1 2" key="1">
    <citation type="submission" date="2022-06" db="EMBL/GenBank/DDBJ databases">
        <title>Draft genome sequence of type strain Streptomyces rubrisoli DSM 42083.</title>
        <authorList>
            <person name="Duangmal K."/>
            <person name="Klaysubun C."/>
        </authorList>
    </citation>
    <scope>NUCLEOTIDE SEQUENCE [LARGE SCALE GENOMIC DNA]</scope>
    <source>
        <strain evidence="1 2">DSM 42083</strain>
    </source>
</reference>
<sequence>MDWNSVRIPGAFCDIPGLVAFSGRTATAASGSFGRVQVSQSDVVYGDVDGDGRPEAALIVECDNGGDTAAGQLAFAAIVFTSHQGRLVVLGAVTPQERPSDGVHTTLLADVHLLPGKVVADEHWYRSNDSTCCPSGSAVTTWTLHAGQLVPGTPDITS</sequence>